<protein>
    <submittedName>
        <fullName evidence="1">Uncharacterized protein</fullName>
    </submittedName>
</protein>
<gene>
    <name evidence="1" type="ORF">FA95DRAFT_1605583</name>
</gene>
<keyword evidence="2" id="KW-1185">Reference proteome</keyword>
<organism evidence="1 2">
    <name type="scientific">Auriscalpium vulgare</name>
    <dbReference type="NCBI Taxonomy" id="40419"/>
    <lineage>
        <taxon>Eukaryota</taxon>
        <taxon>Fungi</taxon>
        <taxon>Dikarya</taxon>
        <taxon>Basidiomycota</taxon>
        <taxon>Agaricomycotina</taxon>
        <taxon>Agaricomycetes</taxon>
        <taxon>Russulales</taxon>
        <taxon>Auriscalpiaceae</taxon>
        <taxon>Auriscalpium</taxon>
    </lineage>
</organism>
<evidence type="ECO:0000313" key="1">
    <source>
        <dbReference type="EMBL" id="KAI0048049.1"/>
    </source>
</evidence>
<sequence>MIDWHDPQTITAQGFASIKLIHVSAGFYLWEYFSNLWYEWEFITRKRPYRWTLWLYSVTRFSALMDVILGLLAFNTQRPLDCELWLLFDFIFAYAAFALAGLLIVIGDLEQE</sequence>
<proteinExistence type="predicted"/>
<reference evidence="1" key="1">
    <citation type="submission" date="2021-02" db="EMBL/GenBank/DDBJ databases">
        <authorList>
            <consortium name="DOE Joint Genome Institute"/>
            <person name="Ahrendt S."/>
            <person name="Looney B.P."/>
            <person name="Miyauchi S."/>
            <person name="Morin E."/>
            <person name="Drula E."/>
            <person name="Courty P.E."/>
            <person name="Chicoki N."/>
            <person name="Fauchery L."/>
            <person name="Kohler A."/>
            <person name="Kuo A."/>
            <person name="Labutti K."/>
            <person name="Pangilinan J."/>
            <person name="Lipzen A."/>
            <person name="Riley R."/>
            <person name="Andreopoulos W."/>
            <person name="He G."/>
            <person name="Johnson J."/>
            <person name="Barry K.W."/>
            <person name="Grigoriev I.V."/>
            <person name="Nagy L."/>
            <person name="Hibbett D."/>
            <person name="Henrissat B."/>
            <person name="Matheny P.B."/>
            <person name="Labbe J."/>
            <person name="Martin F."/>
        </authorList>
    </citation>
    <scope>NUCLEOTIDE SEQUENCE</scope>
    <source>
        <strain evidence="1">FP105234-sp</strain>
    </source>
</reference>
<dbReference type="EMBL" id="MU275893">
    <property type="protein sequence ID" value="KAI0048049.1"/>
    <property type="molecule type" value="Genomic_DNA"/>
</dbReference>
<name>A0ACB8RUZ7_9AGAM</name>
<reference evidence="1" key="2">
    <citation type="journal article" date="2022" name="New Phytol.">
        <title>Evolutionary transition to the ectomycorrhizal habit in the genomes of a hyperdiverse lineage of mushroom-forming fungi.</title>
        <authorList>
            <person name="Looney B."/>
            <person name="Miyauchi S."/>
            <person name="Morin E."/>
            <person name="Drula E."/>
            <person name="Courty P.E."/>
            <person name="Kohler A."/>
            <person name="Kuo A."/>
            <person name="LaButti K."/>
            <person name="Pangilinan J."/>
            <person name="Lipzen A."/>
            <person name="Riley R."/>
            <person name="Andreopoulos W."/>
            <person name="He G."/>
            <person name="Johnson J."/>
            <person name="Nolan M."/>
            <person name="Tritt A."/>
            <person name="Barry K.W."/>
            <person name="Grigoriev I.V."/>
            <person name="Nagy L.G."/>
            <person name="Hibbett D."/>
            <person name="Henrissat B."/>
            <person name="Matheny P.B."/>
            <person name="Labbe J."/>
            <person name="Martin F.M."/>
        </authorList>
    </citation>
    <scope>NUCLEOTIDE SEQUENCE</scope>
    <source>
        <strain evidence="1">FP105234-sp</strain>
    </source>
</reference>
<evidence type="ECO:0000313" key="2">
    <source>
        <dbReference type="Proteomes" id="UP000814033"/>
    </source>
</evidence>
<dbReference type="Proteomes" id="UP000814033">
    <property type="component" value="Unassembled WGS sequence"/>
</dbReference>
<comment type="caution">
    <text evidence="1">The sequence shown here is derived from an EMBL/GenBank/DDBJ whole genome shotgun (WGS) entry which is preliminary data.</text>
</comment>
<accession>A0ACB8RUZ7</accession>